<keyword evidence="3" id="KW-1185">Reference proteome</keyword>
<dbReference type="Pfam" id="PF14012">
    <property type="entry name" value="DUF4229"/>
    <property type="match status" value="1"/>
</dbReference>
<sequence>MNPFVAYTLARFGLFLAAFGLVWLAGFSWLEWNSLNVLWTMLVALVISAAAGIVLLRGLRERLAARVQDRAERMSQRFEESRGAEDVD</sequence>
<protein>
    <submittedName>
        <fullName evidence="2">DUF4229 domain-containing protein</fullName>
    </submittedName>
</protein>
<keyword evidence="1" id="KW-0812">Transmembrane</keyword>
<evidence type="ECO:0000313" key="2">
    <source>
        <dbReference type="EMBL" id="UYM06921.1"/>
    </source>
</evidence>
<feature type="transmembrane region" description="Helical" evidence="1">
    <location>
        <begin position="36"/>
        <end position="56"/>
    </location>
</feature>
<organism evidence="2 3">
    <name type="scientific">Solicola gregarius</name>
    <dbReference type="NCBI Taxonomy" id="2908642"/>
    <lineage>
        <taxon>Bacteria</taxon>
        <taxon>Bacillati</taxon>
        <taxon>Actinomycetota</taxon>
        <taxon>Actinomycetes</taxon>
        <taxon>Propionibacteriales</taxon>
        <taxon>Nocardioidaceae</taxon>
        <taxon>Solicola</taxon>
    </lineage>
</organism>
<feature type="transmembrane region" description="Helical" evidence="1">
    <location>
        <begin position="12"/>
        <end position="30"/>
    </location>
</feature>
<accession>A0AA46TKF2</accession>
<dbReference type="InterPro" id="IPR025323">
    <property type="entry name" value="DUF4229"/>
</dbReference>
<keyword evidence="1" id="KW-1133">Transmembrane helix</keyword>
<dbReference type="AlphaFoldDB" id="A0AA46TKF2"/>
<dbReference type="RefSeq" id="WP_271635852.1">
    <property type="nucleotide sequence ID" value="NZ_CP094970.1"/>
</dbReference>
<keyword evidence="1" id="KW-0472">Membrane</keyword>
<dbReference type="Proteomes" id="UP001164390">
    <property type="component" value="Chromosome"/>
</dbReference>
<evidence type="ECO:0000256" key="1">
    <source>
        <dbReference type="SAM" id="Phobius"/>
    </source>
</evidence>
<proteinExistence type="predicted"/>
<evidence type="ECO:0000313" key="3">
    <source>
        <dbReference type="Proteomes" id="UP001164390"/>
    </source>
</evidence>
<dbReference type="EMBL" id="CP094970">
    <property type="protein sequence ID" value="UYM06921.1"/>
    <property type="molecule type" value="Genomic_DNA"/>
</dbReference>
<reference evidence="2" key="1">
    <citation type="submission" date="2022-01" db="EMBL/GenBank/DDBJ databases">
        <title>Nocardioidaceae gen. sp. A5X3R13.</title>
        <authorList>
            <person name="Lopez Marin M.A."/>
            <person name="Uhlik O."/>
        </authorList>
    </citation>
    <scope>NUCLEOTIDE SEQUENCE</scope>
    <source>
        <strain evidence="2">A5X3R13</strain>
    </source>
</reference>
<name>A0AA46TKF2_9ACTN</name>
<gene>
    <name evidence="2" type="ORF">L0C25_07550</name>
</gene>
<dbReference type="KEGG" id="sgrg:L0C25_07550"/>